<sequence length="298" mass="33504">MWVSPMQLVHKQVPFYLEHTELEKLRGSTSPPPGLESEQCPLNSPYRSPGEEPPRKSTNKMPSCHFWERQPSKVGRQPSQASVSDGNDSEGQGCDGTSTTSTDCPDARAGSDIMESNLPTWTTKWLGDNAVVSSAKPTNRCRRMQSFQVVWCFERSNKPDMKDTKNLLMSMANKCNANVACIKKAEKFLSYLGKCTHDYVLVTDWREVKPCIEMLETMPDDSLPKFVAVICQQKKQYENASYWATNLNNPRVQINVLLDFKESPGEPRSLFSLLQTAGESIRASQAQEADMRPITVTL</sequence>
<accession>A0A813KNT4</accession>
<dbReference type="AlphaFoldDB" id="A0A813KNT4"/>
<evidence type="ECO:0000256" key="1">
    <source>
        <dbReference type="SAM" id="MobiDB-lite"/>
    </source>
</evidence>
<name>A0A813KNT4_POLGL</name>
<organism evidence="2 3">
    <name type="scientific">Polarella glacialis</name>
    <name type="common">Dinoflagellate</name>
    <dbReference type="NCBI Taxonomy" id="89957"/>
    <lineage>
        <taxon>Eukaryota</taxon>
        <taxon>Sar</taxon>
        <taxon>Alveolata</taxon>
        <taxon>Dinophyceae</taxon>
        <taxon>Suessiales</taxon>
        <taxon>Suessiaceae</taxon>
        <taxon>Polarella</taxon>
    </lineage>
</organism>
<dbReference type="EMBL" id="CAJNNW010032185">
    <property type="protein sequence ID" value="CAE8711636.1"/>
    <property type="molecule type" value="Genomic_DNA"/>
</dbReference>
<evidence type="ECO:0000313" key="3">
    <source>
        <dbReference type="Proteomes" id="UP000626109"/>
    </source>
</evidence>
<feature type="region of interest" description="Disordered" evidence="1">
    <location>
        <begin position="24"/>
        <end position="113"/>
    </location>
</feature>
<comment type="caution">
    <text evidence="2">The sequence shown here is derived from an EMBL/GenBank/DDBJ whole genome shotgun (WGS) entry which is preliminary data.</text>
</comment>
<evidence type="ECO:0000313" key="2">
    <source>
        <dbReference type="EMBL" id="CAE8711636.1"/>
    </source>
</evidence>
<dbReference type="Proteomes" id="UP000626109">
    <property type="component" value="Unassembled WGS sequence"/>
</dbReference>
<gene>
    <name evidence="2" type="ORF">PGLA2088_LOCUS36582</name>
</gene>
<feature type="compositionally biased region" description="Polar residues" evidence="1">
    <location>
        <begin position="77"/>
        <end position="103"/>
    </location>
</feature>
<proteinExistence type="predicted"/>
<protein>
    <submittedName>
        <fullName evidence="2">Uncharacterized protein</fullName>
    </submittedName>
</protein>
<reference evidence="2" key="1">
    <citation type="submission" date="2021-02" db="EMBL/GenBank/DDBJ databases">
        <authorList>
            <person name="Dougan E. K."/>
            <person name="Rhodes N."/>
            <person name="Thang M."/>
            <person name="Chan C."/>
        </authorList>
    </citation>
    <scope>NUCLEOTIDE SEQUENCE</scope>
</reference>